<keyword evidence="2" id="KW-1185">Reference proteome</keyword>
<gene>
    <name evidence="1" type="ORF">V1351_07695</name>
</gene>
<organism evidence="1 2">
    <name type="scientific">Janibacter alittae</name>
    <dbReference type="NCBI Taxonomy" id="3115209"/>
    <lineage>
        <taxon>Bacteria</taxon>
        <taxon>Bacillati</taxon>
        <taxon>Actinomycetota</taxon>
        <taxon>Actinomycetes</taxon>
        <taxon>Micrococcales</taxon>
        <taxon>Intrasporangiaceae</taxon>
        <taxon>Janibacter</taxon>
    </lineage>
</organism>
<dbReference type="EMBL" id="CP144913">
    <property type="protein sequence ID" value="WXB77942.1"/>
    <property type="molecule type" value="Genomic_DNA"/>
</dbReference>
<dbReference type="Proteomes" id="UP001382727">
    <property type="component" value="Chromosome"/>
</dbReference>
<protein>
    <submittedName>
        <fullName evidence="1">Uncharacterized protein</fullName>
    </submittedName>
</protein>
<accession>A0ABZ2MLG1</accession>
<reference evidence="1 2" key="1">
    <citation type="submission" date="2024-02" db="EMBL/GenBank/DDBJ databases">
        <title>Janibacter sp. nov., isolated from gut of marine sandworm.</title>
        <authorList>
            <person name="Kim B."/>
            <person name="Jun M.O."/>
            <person name="Shin N.-R."/>
        </authorList>
    </citation>
    <scope>NUCLEOTIDE SEQUENCE [LARGE SCALE GENOMIC DNA]</scope>
    <source>
        <strain evidence="1 2">A1S7</strain>
    </source>
</reference>
<evidence type="ECO:0000313" key="2">
    <source>
        <dbReference type="Proteomes" id="UP001382727"/>
    </source>
</evidence>
<name>A0ABZ2MLG1_9MICO</name>
<dbReference type="RefSeq" id="WP_338752289.1">
    <property type="nucleotide sequence ID" value="NZ_CP144913.1"/>
</dbReference>
<sequence length="165" mass="18122">MSALPVDLDDSAVLGWLDAPMNFTARADPISPDFRPERRVAVCMLIVDKCRAGKASWKAMHVLSWALQSPKRVDMLTNLKNGANLLDIPVVRFEPALDRALDLALGVGFLTRDGVGPFELTGAGREALAEMREARVLEQEAAALAAVNGKVSNRDVERLLEWRSR</sequence>
<proteinExistence type="predicted"/>
<evidence type="ECO:0000313" key="1">
    <source>
        <dbReference type="EMBL" id="WXB77942.1"/>
    </source>
</evidence>